<protein>
    <recommendedName>
        <fullName evidence="4">PsbP C-terminal domain-containing protein</fullName>
    </recommendedName>
</protein>
<evidence type="ECO:0008006" key="4">
    <source>
        <dbReference type="Google" id="ProtNLM"/>
    </source>
</evidence>
<keyword evidence="1" id="KW-0472">Membrane</keyword>
<dbReference type="AlphaFoldDB" id="A0A1G2PQF4"/>
<organism evidence="2 3">
    <name type="scientific">Candidatus Terrybacteria bacterium RIFCSPLOWO2_01_FULL_40_23</name>
    <dbReference type="NCBI Taxonomy" id="1802366"/>
    <lineage>
        <taxon>Bacteria</taxon>
        <taxon>Candidatus Terryibacteriota</taxon>
    </lineage>
</organism>
<dbReference type="EMBL" id="MHSW01000034">
    <property type="protein sequence ID" value="OHA50533.1"/>
    <property type="molecule type" value="Genomic_DNA"/>
</dbReference>
<comment type="caution">
    <text evidence="2">The sequence shown here is derived from an EMBL/GenBank/DDBJ whole genome shotgun (WGS) entry which is preliminary data.</text>
</comment>
<feature type="transmembrane region" description="Helical" evidence="1">
    <location>
        <begin position="6"/>
        <end position="29"/>
    </location>
</feature>
<accession>A0A1G2PQF4</accession>
<reference evidence="2 3" key="1">
    <citation type="journal article" date="2016" name="Nat. Commun.">
        <title>Thousands of microbial genomes shed light on interconnected biogeochemical processes in an aquifer system.</title>
        <authorList>
            <person name="Anantharaman K."/>
            <person name="Brown C.T."/>
            <person name="Hug L.A."/>
            <person name="Sharon I."/>
            <person name="Castelle C.J."/>
            <person name="Probst A.J."/>
            <person name="Thomas B.C."/>
            <person name="Singh A."/>
            <person name="Wilkins M.J."/>
            <person name="Karaoz U."/>
            <person name="Brodie E.L."/>
            <person name="Williams K.H."/>
            <person name="Hubbard S.S."/>
            <person name="Banfield J.F."/>
        </authorList>
    </citation>
    <scope>NUCLEOTIDE SEQUENCE [LARGE SCALE GENOMIC DNA]</scope>
</reference>
<evidence type="ECO:0000256" key="1">
    <source>
        <dbReference type="SAM" id="Phobius"/>
    </source>
</evidence>
<evidence type="ECO:0000313" key="3">
    <source>
        <dbReference type="Proteomes" id="UP000176951"/>
    </source>
</evidence>
<proteinExistence type="predicted"/>
<keyword evidence="1" id="KW-1133">Transmembrane helix</keyword>
<name>A0A1G2PQF4_9BACT</name>
<dbReference type="Proteomes" id="UP000176951">
    <property type="component" value="Unassembled WGS sequence"/>
</dbReference>
<gene>
    <name evidence="2" type="ORF">A3A97_03090</name>
</gene>
<sequence length="217" mass="24510">MLLSKTQIAMMVGSIAVTALVGGGAGFLYKQLPSIRSNFLNNNEQQNNVEVIDAHDEGQEETEVNLPDISVSYVSNWEIYQNTQYGFEINYPKEWFLEEQTIEDSEIFGVSISSQQVLEDSNQEKYFIVSIMPNVFTEQDLAMNGEAAGYKFQSIDFLGLPSNKLIVTGENELGKPSTSILFNRNSKGWLISHNNYDMTGNHNPVYDEIFSTFKFID</sequence>
<evidence type="ECO:0000313" key="2">
    <source>
        <dbReference type="EMBL" id="OHA50533.1"/>
    </source>
</evidence>
<keyword evidence="1" id="KW-0812">Transmembrane</keyword>